<dbReference type="RefSeq" id="WP_161927942.1">
    <property type="nucleotide sequence ID" value="NZ_BJOU01000002.1"/>
</dbReference>
<sequence length="477" mass="50586">MRYFSAPDIDFARVRADLGIAEDYGAEALAEAQSAVDAFADDREDLRHLPFVTIDPPSSRDLDQAVYLEPGRDGGFVVHYAIADVAALVRPGGALDAETRTRGTTFYFPDGSVPLHPRVLSEGSGSLLPDVDRPAVVWTIRVAPDGTVGDVADGSVSVRRALVHVVGRLDYAGVSADAARGTLHPSVALLPAFGDLRHRIALERGSVTLDLPAQEVVRVDGRWTIRLATRHESEEWNAELSLLTGMVAGKMMLDADVGLLRTLPPPGEEAVEAMHELAETLGIGWRDGESGGQFLARQPTAQPATLALMSAATGLLGGSGYLALPAENDDATQPVTQHSGLAAVYAHVTAPLRRLPDRFASEACLAIAGGRPVPQWVLDALPGLPAEIAESSRLAGRADRESVDLAEAVVLEHAVGETFAAVVTRPARERRSAEVFIADPPVLAPCEGDLQPGRSLPVRLVRADPATRRVTFAPAQG</sequence>
<dbReference type="SUPFAM" id="SSF50249">
    <property type="entry name" value="Nucleic acid-binding proteins"/>
    <property type="match status" value="1"/>
</dbReference>
<comment type="caution">
    <text evidence="2">The sequence shown here is derived from an EMBL/GenBank/DDBJ whole genome shotgun (WGS) entry which is preliminary data.</text>
</comment>
<dbReference type="SMART" id="SM00955">
    <property type="entry name" value="RNB"/>
    <property type="match status" value="1"/>
</dbReference>
<name>A0A7I9UZI4_9ACTN</name>
<feature type="domain" description="RNB" evidence="1">
    <location>
        <begin position="43"/>
        <end position="370"/>
    </location>
</feature>
<dbReference type="PANTHER" id="PTHR23355">
    <property type="entry name" value="RIBONUCLEASE"/>
    <property type="match status" value="1"/>
</dbReference>
<dbReference type="Proteomes" id="UP000444980">
    <property type="component" value="Unassembled WGS sequence"/>
</dbReference>
<reference evidence="3" key="1">
    <citation type="submission" date="2019-06" db="EMBL/GenBank/DDBJ databases">
        <title>Gordonia isolated from sludge of a wastewater treatment plant.</title>
        <authorList>
            <person name="Tamura T."/>
            <person name="Aoyama K."/>
            <person name="Kang Y."/>
            <person name="Saito S."/>
            <person name="Akiyama N."/>
            <person name="Yazawa K."/>
            <person name="Gonoi T."/>
            <person name="Mikami Y."/>
        </authorList>
    </citation>
    <scope>NUCLEOTIDE SEQUENCE [LARGE SCALE GENOMIC DNA]</scope>
    <source>
        <strain evidence="3">NBRC 107697</strain>
    </source>
</reference>
<gene>
    <name evidence="2" type="ORF">nbrc107697_25740</name>
</gene>
<keyword evidence="3" id="KW-1185">Reference proteome</keyword>
<dbReference type="InterPro" id="IPR050180">
    <property type="entry name" value="RNR_Ribonuclease"/>
</dbReference>
<dbReference type="InterPro" id="IPR040596">
    <property type="entry name" value="RNase_II_C_S1"/>
</dbReference>
<evidence type="ECO:0000313" key="2">
    <source>
        <dbReference type="EMBL" id="GED98535.1"/>
    </source>
</evidence>
<dbReference type="InterPro" id="IPR012340">
    <property type="entry name" value="NA-bd_OB-fold"/>
</dbReference>
<dbReference type="AlphaFoldDB" id="A0A7I9UZI4"/>
<dbReference type="OrthoDB" id="5800376at2"/>
<dbReference type="GO" id="GO:0006402">
    <property type="term" value="P:mRNA catabolic process"/>
    <property type="evidence" value="ECO:0007669"/>
    <property type="project" value="TreeGrafter"/>
</dbReference>
<dbReference type="PANTHER" id="PTHR23355:SF9">
    <property type="entry name" value="DIS3-LIKE EXONUCLEASE 2"/>
    <property type="match status" value="1"/>
</dbReference>
<dbReference type="GO" id="GO:0003723">
    <property type="term" value="F:RNA binding"/>
    <property type="evidence" value="ECO:0007669"/>
    <property type="project" value="InterPro"/>
</dbReference>
<evidence type="ECO:0000313" key="3">
    <source>
        <dbReference type="Proteomes" id="UP000444980"/>
    </source>
</evidence>
<dbReference type="InterPro" id="IPR001900">
    <property type="entry name" value="RNase_II/R"/>
</dbReference>
<organism evidence="2 3">
    <name type="scientific">Gordonia crocea</name>
    <dbReference type="NCBI Taxonomy" id="589162"/>
    <lineage>
        <taxon>Bacteria</taxon>
        <taxon>Bacillati</taxon>
        <taxon>Actinomycetota</taxon>
        <taxon>Actinomycetes</taxon>
        <taxon>Mycobacteriales</taxon>
        <taxon>Gordoniaceae</taxon>
        <taxon>Gordonia</taxon>
    </lineage>
</organism>
<dbReference type="Pfam" id="PF18614">
    <property type="entry name" value="RNase_II_C_S1"/>
    <property type="match status" value="1"/>
</dbReference>
<accession>A0A7I9UZI4</accession>
<dbReference type="GO" id="GO:0005829">
    <property type="term" value="C:cytosol"/>
    <property type="evidence" value="ECO:0007669"/>
    <property type="project" value="TreeGrafter"/>
</dbReference>
<dbReference type="Pfam" id="PF00773">
    <property type="entry name" value="RNB"/>
    <property type="match status" value="1"/>
</dbReference>
<evidence type="ECO:0000259" key="1">
    <source>
        <dbReference type="SMART" id="SM00955"/>
    </source>
</evidence>
<protein>
    <recommendedName>
        <fullName evidence="1">RNB domain-containing protein</fullName>
    </recommendedName>
</protein>
<dbReference type="EMBL" id="BJOU01000002">
    <property type="protein sequence ID" value="GED98535.1"/>
    <property type="molecule type" value="Genomic_DNA"/>
</dbReference>
<dbReference type="GO" id="GO:0004540">
    <property type="term" value="F:RNA nuclease activity"/>
    <property type="evidence" value="ECO:0007669"/>
    <property type="project" value="InterPro"/>
</dbReference>
<proteinExistence type="predicted"/>